<keyword evidence="2" id="KW-1185">Reference proteome</keyword>
<proteinExistence type="predicted"/>
<evidence type="ECO:0000313" key="2">
    <source>
        <dbReference type="Proteomes" id="UP000326757"/>
    </source>
</evidence>
<gene>
    <name evidence="1" type="ORF">EYC80_002448</name>
</gene>
<dbReference type="EMBL" id="VIGI01000008">
    <property type="protein sequence ID" value="KAB8297053.1"/>
    <property type="molecule type" value="Genomic_DNA"/>
</dbReference>
<name>A0A5N6K412_MONLA</name>
<organism evidence="1 2">
    <name type="scientific">Monilinia laxa</name>
    <name type="common">Brown rot fungus</name>
    <name type="synonym">Sclerotinia laxa</name>
    <dbReference type="NCBI Taxonomy" id="61186"/>
    <lineage>
        <taxon>Eukaryota</taxon>
        <taxon>Fungi</taxon>
        <taxon>Dikarya</taxon>
        <taxon>Ascomycota</taxon>
        <taxon>Pezizomycotina</taxon>
        <taxon>Leotiomycetes</taxon>
        <taxon>Helotiales</taxon>
        <taxon>Sclerotiniaceae</taxon>
        <taxon>Monilinia</taxon>
    </lineage>
</organism>
<protein>
    <submittedName>
        <fullName evidence="1">Uncharacterized protein</fullName>
    </submittedName>
</protein>
<evidence type="ECO:0000313" key="1">
    <source>
        <dbReference type="EMBL" id="KAB8297053.1"/>
    </source>
</evidence>
<dbReference type="AlphaFoldDB" id="A0A5N6K412"/>
<accession>A0A5N6K412</accession>
<sequence length="145" mass="16692">MQAFKRSASREALVGSFHSLLCRPHSALILPKPKRQAFGGNLFRSLDSQHTFVEQLEPTQSLRNHYSLCNDYKAEFFLGLLNIPETHAAYMLICCSKLVQPHLKIGAQLDYFQQLRFQLWSFFNSRRYQIRPALAALPLHSLSGR</sequence>
<dbReference type="Proteomes" id="UP000326757">
    <property type="component" value="Unassembled WGS sequence"/>
</dbReference>
<reference evidence="1 2" key="1">
    <citation type="submission" date="2019-06" db="EMBL/GenBank/DDBJ databases">
        <title>Genome Sequence of the Brown Rot Fungal Pathogen Monilinia laxa.</title>
        <authorList>
            <person name="De Miccolis Angelini R.M."/>
            <person name="Landi L."/>
            <person name="Abate D."/>
            <person name="Pollastro S."/>
            <person name="Romanazzi G."/>
            <person name="Faretra F."/>
        </authorList>
    </citation>
    <scope>NUCLEOTIDE SEQUENCE [LARGE SCALE GENOMIC DNA]</scope>
    <source>
        <strain evidence="1 2">Mlax316</strain>
    </source>
</reference>
<comment type="caution">
    <text evidence="1">The sequence shown here is derived from an EMBL/GenBank/DDBJ whole genome shotgun (WGS) entry which is preliminary data.</text>
</comment>